<dbReference type="Proteomes" id="UP000261948">
    <property type="component" value="Unassembled WGS sequence"/>
</dbReference>
<protein>
    <submittedName>
        <fullName evidence="1">Uncharacterized protein</fullName>
    </submittedName>
</protein>
<organism evidence="1 2">
    <name type="scientific">Comamonas testosteroni</name>
    <name type="common">Pseudomonas testosteroni</name>
    <dbReference type="NCBI Taxonomy" id="285"/>
    <lineage>
        <taxon>Bacteria</taxon>
        <taxon>Pseudomonadati</taxon>
        <taxon>Pseudomonadota</taxon>
        <taxon>Betaproteobacteria</taxon>
        <taxon>Burkholderiales</taxon>
        <taxon>Comamonadaceae</taxon>
        <taxon>Comamonas</taxon>
    </lineage>
</organism>
<sequence>MTVRKPDVEAYVLMQDMQAIASVLSPALGPVQLTHEPEMRAHVWRSDHTSVIVRESANRFFSVFVIGNFPWRSDIELARLLASQLQCITRCDPEAEHPQTAPSTFLEICPASHSASGQVTEKLMDWVDEADQ</sequence>
<keyword evidence="2" id="KW-1185">Reference proteome</keyword>
<evidence type="ECO:0000313" key="1">
    <source>
        <dbReference type="EMBL" id="RGE42411.1"/>
    </source>
</evidence>
<dbReference type="EMBL" id="QURR01000023">
    <property type="protein sequence ID" value="RGE42411.1"/>
    <property type="molecule type" value="Genomic_DNA"/>
</dbReference>
<reference evidence="1 2" key="1">
    <citation type="submission" date="2018-08" db="EMBL/GenBank/DDBJ databases">
        <title>Comamonas testosteroni strain SWCO2.</title>
        <authorList>
            <person name="Jiang N."/>
            <person name="Zhang X.Z."/>
        </authorList>
    </citation>
    <scope>NUCLEOTIDE SEQUENCE [LARGE SCALE GENOMIC DNA]</scope>
    <source>
        <strain evidence="1 2">SWCO2</strain>
    </source>
</reference>
<comment type="caution">
    <text evidence="1">The sequence shown here is derived from an EMBL/GenBank/DDBJ whole genome shotgun (WGS) entry which is preliminary data.</text>
</comment>
<dbReference type="OrthoDB" id="1495305at2"/>
<accession>A0A373FE45</accession>
<dbReference type="AlphaFoldDB" id="A0A373FE45"/>
<evidence type="ECO:0000313" key="2">
    <source>
        <dbReference type="Proteomes" id="UP000261948"/>
    </source>
</evidence>
<proteinExistence type="predicted"/>
<name>A0A373FE45_COMTE</name>
<gene>
    <name evidence="1" type="ORF">DZC30_16695</name>
</gene>